<dbReference type="GO" id="GO:0010427">
    <property type="term" value="F:abscisic acid binding"/>
    <property type="evidence" value="ECO:0007669"/>
    <property type="project" value="TreeGrafter"/>
</dbReference>
<dbReference type="GO" id="GO:0009738">
    <property type="term" value="P:abscisic acid-activated signaling pathway"/>
    <property type="evidence" value="ECO:0007669"/>
    <property type="project" value="TreeGrafter"/>
</dbReference>
<reference evidence="1 2" key="1">
    <citation type="submission" date="2020-10" db="EMBL/GenBank/DDBJ databases">
        <title>The Coptis chinensis genome and diversification of protoberbering-type alkaloids.</title>
        <authorList>
            <person name="Wang B."/>
            <person name="Shu S."/>
            <person name="Song C."/>
            <person name="Liu Y."/>
        </authorList>
    </citation>
    <scope>NUCLEOTIDE SEQUENCE [LARGE SCALE GENOMIC DNA]</scope>
    <source>
        <strain evidence="1">HL-2020</strain>
        <tissue evidence="1">Leaf</tissue>
    </source>
</reference>
<dbReference type="GO" id="GO:0005737">
    <property type="term" value="C:cytoplasm"/>
    <property type="evidence" value="ECO:0007669"/>
    <property type="project" value="TreeGrafter"/>
</dbReference>
<dbReference type="EMBL" id="JADFTS010000005">
    <property type="protein sequence ID" value="KAF9607136.1"/>
    <property type="molecule type" value="Genomic_DNA"/>
</dbReference>
<protein>
    <submittedName>
        <fullName evidence="1">Uncharacterized protein</fullName>
    </submittedName>
</protein>
<gene>
    <name evidence="1" type="ORF">IFM89_032358</name>
</gene>
<dbReference type="SUPFAM" id="SSF55961">
    <property type="entry name" value="Bet v1-like"/>
    <property type="match status" value="1"/>
</dbReference>
<accession>A0A835M1C7</accession>
<dbReference type="PANTHER" id="PTHR31213">
    <property type="entry name" value="OS08G0374000 PROTEIN-RELATED"/>
    <property type="match status" value="1"/>
</dbReference>
<dbReference type="AlphaFoldDB" id="A0A835M1C7"/>
<dbReference type="GO" id="GO:0004864">
    <property type="term" value="F:protein phosphatase inhibitor activity"/>
    <property type="evidence" value="ECO:0007669"/>
    <property type="project" value="TreeGrafter"/>
</dbReference>
<evidence type="ECO:0000313" key="2">
    <source>
        <dbReference type="Proteomes" id="UP000631114"/>
    </source>
</evidence>
<dbReference type="InterPro" id="IPR023393">
    <property type="entry name" value="START-like_dom_sf"/>
</dbReference>
<dbReference type="PANTHER" id="PTHR31213:SF19">
    <property type="entry name" value="BET V I_MAJOR LATEX PROTEIN DOMAIN-CONTAINING PROTEIN"/>
    <property type="match status" value="1"/>
</dbReference>
<dbReference type="GO" id="GO:0005634">
    <property type="term" value="C:nucleus"/>
    <property type="evidence" value="ECO:0007669"/>
    <property type="project" value="TreeGrafter"/>
</dbReference>
<organism evidence="1 2">
    <name type="scientific">Coptis chinensis</name>
    <dbReference type="NCBI Taxonomy" id="261450"/>
    <lineage>
        <taxon>Eukaryota</taxon>
        <taxon>Viridiplantae</taxon>
        <taxon>Streptophyta</taxon>
        <taxon>Embryophyta</taxon>
        <taxon>Tracheophyta</taxon>
        <taxon>Spermatophyta</taxon>
        <taxon>Magnoliopsida</taxon>
        <taxon>Ranunculales</taxon>
        <taxon>Ranunculaceae</taxon>
        <taxon>Coptidoideae</taxon>
        <taxon>Coptis</taxon>
    </lineage>
</organism>
<dbReference type="Gene3D" id="3.30.530.20">
    <property type="match status" value="1"/>
</dbReference>
<dbReference type="GO" id="GO:0038023">
    <property type="term" value="F:signaling receptor activity"/>
    <property type="evidence" value="ECO:0007669"/>
    <property type="project" value="TreeGrafter"/>
</dbReference>
<keyword evidence="2" id="KW-1185">Reference proteome</keyword>
<sequence>MLAEVWSELEVDLPADEIWAVYSSPDLPRLIMTLLPTRYESIGVLEGDGTQGTVLDIVLQPVVNLNNQTGKYFAANRGPLTWHEKFTKIDHKHRVKVVAQIVGGYLSDTYGFNSYANIFTVTPKGHHACVIRTTASFDVKEGFESNTSFITAGWGMARAVANYVRENRAKKSSA</sequence>
<dbReference type="OrthoDB" id="1879545at2759"/>
<dbReference type="Proteomes" id="UP000631114">
    <property type="component" value="Unassembled WGS sequence"/>
</dbReference>
<evidence type="ECO:0000313" key="1">
    <source>
        <dbReference type="EMBL" id="KAF9607136.1"/>
    </source>
</evidence>
<comment type="caution">
    <text evidence="1">The sequence shown here is derived from an EMBL/GenBank/DDBJ whole genome shotgun (WGS) entry which is preliminary data.</text>
</comment>
<dbReference type="InterPro" id="IPR050279">
    <property type="entry name" value="Plant_def-hormone_signal"/>
</dbReference>
<proteinExistence type="predicted"/>
<name>A0A835M1C7_9MAGN</name>